<evidence type="ECO:0000259" key="14">
    <source>
        <dbReference type="Pfam" id="PF00905"/>
    </source>
</evidence>
<dbReference type="PANTHER" id="PTHR30627:SF2">
    <property type="entry name" value="PEPTIDOGLYCAN D,D-TRANSPEPTIDASE MRDA"/>
    <property type="match status" value="1"/>
</dbReference>
<dbReference type="Proteomes" id="UP001604335">
    <property type="component" value="Unassembled WGS sequence"/>
</dbReference>
<name>A0ABW7C666_9CYAN</name>
<dbReference type="Gene3D" id="3.90.1310.10">
    <property type="entry name" value="Penicillin-binding protein 2a (Domain 2)"/>
    <property type="match status" value="1"/>
</dbReference>
<dbReference type="InterPro" id="IPR005311">
    <property type="entry name" value="PBP_dimer"/>
</dbReference>
<dbReference type="EMBL" id="JAZAQF010000021">
    <property type="protein sequence ID" value="MFG3816694.1"/>
    <property type="molecule type" value="Genomic_DNA"/>
</dbReference>
<comment type="caution">
    <text evidence="16">The sequence shown here is derived from an EMBL/GenBank/DDBJ whole genome shotgun (WGS) entry which is preliminary data.</text>
</comment>
<protein>
    <submittedName>
        <fullName evidence="16">Penicillin-binding protein 2</fullName>
        <ecNumber evidence="16">3.4.16.4</ecNumber>
    </submittedName>
</protein>
<evidence type="ECO:0000256" key="13">
    <source>
        <dbReference type="ARBA" id="ARBA00023316"/>
    </source>
</evidence>
<keyword evidence="9" id="KW-0133">Cell shape</keyword>
<keyword evidence="12" id="KW-0472">Membrane</keyword>
<evidence type="ECO:0000256" key="12">
    <source>
        <dbReference type="ARBA" id="ARBA00023136"/>
    </source>
</evidence>
<proteinExistence type="inferred from homology"/>
<accession>A0ABW7C666</accession>
<dbReference type="Gene3D" id="3.30.1390.30">
    <property type="entry name" value="Penicillin-binding protein 2a, domain 3"/>
    <property type="match status" value="1"/>
</dbReference>
<dbReference type="PANTHER" id="PTHR30627">
    <property type="entry name" value="PEPTIDOGLYCAN D,D-TRANSPEPTIDASE"/>
    <property type="match status" value="1"/>
</dbReference>
<keyword evidence="8 16" id="KW-0378">Hydrolase</keyword>
<keyword evidence="7" id="KW-0812">Transmembrane</keyword>
<comment type="similarity">
    <text evidence="3">Belongs to the transpeptidase family.</text>
</comment>
<dbReference type="EC" id="3.4.16.4" evidence="16"/>
<reference evidence="17" key="1">
    <citation type="journal article" date="2024" name="Algal Res.">
        <title>Biochemical, toxicological and genomic investigation of a high-biomass producing Limnothrix strain isolated from Italian shallow drinking water reservoir.</title>
        <authorList>
            <person name="Simonazzi M."/>
            <person name="Shishido T.K."/>
            <person name="Delbaje E."/>
            <person name="Wahlsten M."/>
            <person name="Fewer D.P."/>
            <person name="Sivonen K."/>
            <person name="Pezzolesi L."/>
            <person name="Pistocchi R."/>
        </authorList>
    </citation>
    <scope>NUCLEOTIDE SEQUENCE [LARGE SCALE GENOMIC DNA]</scope>
    <source>
        <strain evidence="17">LRLZ20PSL1</strain>
    </source>
</reference>
<dbReference type="Pfam" id="PF03717">
    <property type="entry name" value="PBP_dimer"/>
    <property type="match status" value="1"/>
</dbReference>
<evidence type="ECO:0000256" key="5">
    <source>
        <dbReference type="ARBA" id="ARBA00022519"/>
    </source>
</evidence>
<feature type="domain" description="Penicillin-binding protein transpeptidase" evidence="14">
    <location>
        <begin position="273"/>
        <end position="582"/>
    </location>
</feature>
<dbReference type="InterPro" id="IPR036138">
    <property type="entry name" value="PBP_dimer_sf"/>
</dbReference>
<dbReference type="SUPFAM" id="SSF56601">
    <property type="entry name" value="beta-lactamase/transpeptidase-like"/>
    <property type="match status" value="1"/>
</dbReference>
<comment type="subcellular location">
    <subcellularLocation>
        <location evidence="2">Cell membrane</location>
    </subcellularLocation>
    <subcellularLocation>
        <location evidence="1">Membrane</location>
        <topology evidence="1">Single-pass membrane protein</topology>
    </subcellularLocation>
</comment>
<evidence type="ECO:0000256" key="7">
    <source>
        <dbReference type="ARBA" id="ARBA00022692"/>
    </source>
</evidence>
<evidence type="ECO:0000256" key="8">
    <source>
        <dbReference type="ARBA" id="ARBA00022801"/>
    </source>
</evidence>
<keyword evidence="6" id="KW-0645">Protease</keyword>
<dbReference type="SUPFAM" id="SSF56519">
    <property type="entry name" value="Penicillin binding protein dimerisation domain"/>
    <property type="match status" value="1"/>
</dbReference>
<dbReference type="InterPro" id="IPR017790">
    <property type="entry name" value="Penicillin-binding_protein_2"/>
</dbReference>
<evidence type="ECO:0000256" key="2">
    <source>
        <dbReference type="ARBA" id="ARBA00004236"/>
    </source>
</evidence>
<feature type="domain" description="Penicillin-binding protein dimerisation" evidence="15">
    <location>
        <begin position="70"/>
        <end position="239"/>
    </location>
</feature>
<evidence type="ECO:0000313" key="16">
    <source>
        <dbReference type="EMBL" id="MFG3816694.1"/>
    </source>
</evidence>
<evidence type="ECO:0000256" key="9">
    <source>
        <dbReference type="ARBA" id="ARBA00022960"/>
    </source>
</evidence>
<keyword evidence="5" id="KW-0997">Cell inner membrane</keyword>
<dbReference type="InterPro" id="IPR050515">
    <property type="entry name" value="Beta-lactam/transpept"/>
</dbReference>
<dbReference type="Pfam" id="PF00905">
    <property type="entry name" value="Transpeptidase"/>
    <property type="match status" value="1"/>
</dbReference>
<evidence type="ECO:0000256" key="11">
    <source>
        <dbReference type="ARBA" id="ARBA00022989"/>
    </source>
</evidence>
<dbReference type="RefSeq" id="WP_393010773.1">
    <property type="nucleotide sequence ID" value="NZ_JAZAQF010000021.1"/>
</dbReference>
<keyword evidence="16" id="KW-0121">Carboxypeptidase</keyword>
<sequence length="599" mass="63652">MGLVSIRRGGFASPSTAPDRAQTFRALVLMTLVTALIGSLAFRLSRLQLVEGAVQRQAAERNRLRGLPLVPDRGTLFDRKGQVLARSRLIRSVYLSPQRHSPAEWQRILKPMESIFDRPVAAIAQQIATQRQQGRGDMPIRVARDLTPEGFVRLAELDPGAGILAVRVEAERDYPHGSTAAHVIGYLGEASPEDIKNNPDLPMGATVGKAGIERLAEVTLRGTWGYDWIEADAKGRLLRPAGQRPPKPGQPLQLTLDLAVQQAAERGLQGRRGAVVAMDPRTGAILAMASSPTFDSNWFTQRITKDQWAQLQDPSRPLLNRALQGYPPASTFKIVTSVAAIESGAYSPNATVGTAGALSLGGTVFREHGGGGYGTIGFARALEVSSNTFYYQVGMKTGPEAIAQWGQALGIGQPLKLGLLGSRGMLPTPATKQTLYRQPWYLGDTVSMSIGQGLVLTTPLELATVVSAIANGGKRVVPHLLANQTSQPDFQPQSIGLKPETLNVVRQGLNAVVRQGTAKVLNDPSLPPSAGKTGTAEVPSGPNNAMYVGYAPVDQPQIALAVAVENAGYGGAVAAPIAKEVFKAYFGPKPPAANPPANP</sequence>
<keyword evidence="13" id="KW-0961">Cell wall biogenesis/degradation</keyword>
<gene>
    <name evidence="16" type="primary">mrdA</name>
    <name evidence="16" type="ORF">VPK24_03520</name>
</gene>
<evidence type="ECO:0000256" key="10">
    <source>
        <dbReference type="ARBA" id="ARBA00022984"/>
    </source>
</evidence>
<keyword evidence="17" id="KW-1185">Reference proteome</keyword>
<dbReference type="Gene3D" id="3.40.710.10">
    <property type="entry name" value="DD-peptidase/beta-lactamase superfamily"/>
    <property type="match status" value="1"/>
</dbReference>
<evidence type="ECO:0000256" key="1">
    <source>
        <dbReference type="ARBA" id="ARBA00004167"/>
    </source>
</evidence>
<evidence type="ECO:0000259" key="15">
    <source>
        <dbReference type="Pfam" id="PF03717"/>
    </source>
</evidence>
<evidence type="ECO:0000313" key="17">
    <source>
        <dbReference type="Proteomes" id="UP001604335"/>
    </source>
</evidence>
<dbReference type="InterPro" id="IPR012338">
    <property type="entry name" value="Beta-lactam/transpept-like"/>
</dbReference>
<evidence type="ECO:0000256" key="6">
    <source>
        <dbReference type="ARBA" id="ARBA00022670"/>
    </source>
</evidence>
<keyword evidence="10" id="KW-0573">Peptidoglycan synthesis</keyword>
<dbReference type="GO" id="GO:0009002">
    <property type="term" value="F:serine-type D-Ala-D-Ala carboxypeptidase activity"/>
    <property type="evidence" value="ECO:0007669"/>
    <property type="project" value="UniProtKB-EC"/>
</dbReference>
<organism evidence="16 17">
    <name type="scientific">Limnothrix redekei LRLZ20PSL1</name>
    <dbReference type="NCBI Taxonomy" id="3112953"/>
    <lineage>
        <taxon>Bacteria</taxon>
        <taxon>Bacillati</taxon>
        <taxon>Cyanobacteriota</taxon>
        <taxon>Cyanophyceae</taxon>
        <taxon>Pseudanabaenales</taxon>
        <taxon>Pseudanabaenaceae</taxon>
        <taxon>Limnothrix</taxon>
    </lineage>
</organism>
<keyword evidence="11" id="KW-1133">Transmembrane helix</keyword>
<dbReference type="NCBIfam" id="TIGR03423">
    <property type="entry name" value="pbp2_mrdA"/>
    <property type="match status" value="1"/>
</dbReference>
<evidence type="ECO:0000256" key="3">
    <source>
        <dbReference type="ARBA" id="ARBA00007171"/>
    </source>
</evidence>
<keyword evidence="4" id="KW-1003">Cell membrane</keyword>
<evidence type="ECO:0000256" key="4">
    <source>
        <dbReference type="ARBA" id="ARBA00022475"/>
    </source>
</evidence>
<dbReference type="InterPro" id="IPR001460">
    <property type="entry name" value="PCN-bd_Tpept"/>
</dbReference>